<dbReference type="AlphaFoldDB" id="A0A179FYM0"/>
<dbReference type="RefSeq" id="XP_018147249.1">
    <property type="nucleotide sequence ID" value="XM_018293365.1"/>
</dbReference>
<evidence type="ECO:0000313" key="1">
    <source>
        <dbReference type="EMBL" id="OAQ70712.1"/>
    </source>
</evidence>
<comment type="caution">
    <text evidence="1">The sequence shown here is derived from an EMBL/GenBank/DDBJ whole genome shotgun (WGS) entry which is preliminary data.</text>
</comment>
<organism evidence="1 2">
    <name type="scientific">Pochonia chlamydosporia 170</name>
    <dbReference type="NCBI Taxonomy" id="1380566"/>
    <lineage>
        <taxon>Eukaryota</taxon>
        <taxon>Fungi</taxon>
        <taxon>Dikarya</taxon>
        <taxon>Ascomycota</taxon>
        <taxon>Pezizomycotina</taxon>
        <taxon>Sordariomycetes</taxon>
        <taxon>Hypocreomycetidae</taxon>
        <taxon>Hypocreales</taxon>
        <taxon>Clavicipitaceae</taxon>
        <taxon>Pochonia</taxon>
    </lineage>
</organism>
<reference evidence="1 2" key="1">
    <citation type="journal article" date="2016" name="PLoS Pathog.">
        <title>Biosynthesis of antibiotic leucinostatins in bio-control fungus Purpureocillium lilacinum and their inhibition on phytophthora revealed by genome mining.</title>
        <authorList>
            <person name="Wang G."/>
            <person name="Liu Z."/>
            <person name="Lin R."/>
            <person name="Li E."/>
            <person name="Mao Z."/>
            <person name="Ling J."/>
            <person name="Yang Y."/>
            <person name="Yin W.B."/>
            <person name="Xie B."/>
        </authorList>
    </citation>
    <scope>NUCLEOTIDE SEQUENCE [LARGE SCALE GENOMIC DNA]</scope>
    <source>
        <strain evidence="1">170</strain>
    </source>
</reference>
<proteinExistence type="predicted"/>
<dbReference type="EMBL" id="LSBJ02000002">
    <property type="protein sequence ID" value="OAQ70712.1"/>
    <property type="molecule type" value="Genomic_DNA"/>
</dbReference>
<accession>A0A179FYM0</accession>
<protein>
    <submittedName>
        <fullName evidence="1">Uncharacterized protein</fullName>
    </submittedName>
</protein>
<dbReference type="GeneID" id="28857359"/>
<gene>
    <name evidence="1" type="ORF">VFPPC_15612</name>
</gene>
<dbReference type="Proteomes" id="UP000078397">
    <property type="component" value="Unassembled WGS sequence"/>
</dbReference>
<dbReference type="KEGG" id="pchm:VFPPC_15612"/>
<sequence>MTSHCMPGLFKFCALAFDAQGGILLGWLSRKGGREKRVSSLSCTCTCTCICALASPGQLNFVGGASLRFASATKSGDAGRRSI</sequence>
<name>A0A179FYM0_METCM</name>
<evidence type="ECO:0000313" key="2">
    <source>
        <dbReference type="Proteomes" id="UP000078397"/>
    </source>
</evidence>
<keyword evidence="2" id="KW-1185">Reference proteome</keyword>